<evidence type="ECO:0000313" key="8">
    <source>
        <dbReference type="EMBL" id="CAH1978412.1"/>
    </source>
</evidence>
<reference evidence="8" key="1">
    <citation type="submission" date="2022-03" db="EMBL/GenBank/DDBJ databases">
        <authorList>
            <person name="Sayadi A."/>
        </authorList>
    </citation>
    <scope>NUCLEOTIDE SEQUENCE</scope>
</reference>
<evidence type="ECO:0000256" key="5">
    <source>
        <dbReference type="ARBA" id="ARBA00022840"/>
    </source>
</evidence>
<keyword evidence="3" id="KW-0547">Nucleotide-binding</keyword>
<evidence type="ECO:0000256" key="2">
    <source>
        <dbReference type="ARBA" id="ARBA00022679"/>
    </source>
</evidence>
<name>A0A9P0PBJ5_ACAOB</name>
<gene>
    <name evidence="8" type="ORF">ACAOBT_LOCUS13165</name>
</gene>
<dbReference type="FunFam" id="1.10.510.10:FF:000624">
    <property type="entry name" value="Mitogen-activated protein kinase"/>
    <property type="match status" value="1"/>
</dbReference>
<keyword evidence="4" id="KW-0418">Kinase</keyword>
<evidence type="ECO:0000256" key="3">
    <source>
        <dbReference type="ARBA" id="ARBA00022741"/>
    </source>
</evidence>
<keyword evidence="2" id="KW-0808">Transferase</keyword>
<dbReference type="PROSITE" id="PS50011">
    <property type="entry name" value="PROTEIN_KINASE_DOM"/>
    <property type="match status" value="1"/>
</dbReference>
<feature type="region of interest" description="Disordered" evidence="6">
    <location>
        <begin position="265"/>
        <end position="289"/>
    </location>
</feature>
<evidence type="ECO:0000259" key="7">
    <source>
        <dbReference type="PROSITE" id="PS50011"/>
    </source>
</evidence>
<sequence>MDMSLHDFLKTKRRGLSEHRARNYLYQLLKGLEHLHKHGLFHRDVKPENILMKFPSLLYASLSEACTQEIIKLADLGSIRGIFSRPPYTEYISTRWYRSPECLLTVGQYGAKMDIWAAGCVFYEMLTSRPIFPGSDEIDQLHKIHEVLGSPSIQFLGKLKSRSRNYIFFPKQQGSGLDTLISRHSRHGRDIMSLMLEYDAEKRSNVKRLLMHCYFDEIREQSKDISRPEKWFKTKEGTKRCMGDTGVTCTSKLKKQPRCEQFLDEIRRSSKGSSSKCSSKSNGSSKEQIKSITLPSIQIPYYTGVLPKKTENADLASLPLVDYKVICQINQDIHHNSTDYLNRKMEKTTHTRSHSLGKCAVKMSNLDPQVQSQPGMANIHQLQSKSVVLPKKVFQRKKRSNSENDKSAMSRMRLHNCHRCS</sequence>
<keyword evidence="5" id="KW-0067">ATP-binding</keyword>
<keyword evidence="9" id="KW-1185">Reference proteome</keyword>
<feature type="domain" description="Protein kinase" evidence="7">
    <location>
        <begin position="1"/>
        <end position="215"/>
    </location>
</feature>
<feature type="compositionally biased region" description="Basic residues" evidence="6">
    <location>
        <begin position="412"/>
        <end position="421"/>
    </location>
</feature>
<proteinExistence type="predicted"/>
<accession>A0A9P0PBJ5</accession>
<keyword evidence="1" id="KW-0723">Serine/threonine-protein kinase</keyword>
<organism evidence="8 9">
    <name type="scientific">Acanthoscelides obtectus</name>
    <name type="common">Bean weevil</name>
    <name type="synonym">Bruchus obtectus</name>
    <dbReference type="NCBI Taxonomy" id="200917"/>
    <lineage>
        <taxon>Eukaryota</taxon>
        <taxon>Metazoa</taxon>
        <taxon>Ecdysozoa</taxon>
        <taxon>Arthropoda</taxon>
        <taxon>Hexapoda</taxon>
        <taxon>Insecta</taxon>
        <taxon>Pterygota</taxon>
        <taxon>Neoptera</taxon>
        <taxon>Endopterygota</taxon>
        <taxon>Coleoptera</taxon>
        <taxon>Polyphaga</taxon>
        <taxon>Cucujiformia</taxon>
        <taxon>Chrysomeloidea</taxon>
        <taxon>Chrysomelidae</taxon>
        <taxon>Bruchinae</taxon>
        <taxon>Bruchini</taxon>
        <taxon>Acanthoscelides</taxon>
    </lineage>
</organism>
<evidence type="ECO:0000256" key="4">
    <source>
        <dbReference type="ARBA" id="ARBA00022777"/>
    </source>
</evidence>
<evidence type="ECO:0000313" key="9">
    <source>
        <dbReference type="Proteomes" id="UP001152888"/>
    </source>
</evidence>
<dbReference type="InterPro" id="IPR011009">
    <property type="entry name" value="Kinase-like_dom_sf"/>
</dbReference>
<feature type="region of interest" description="Disordered" evidence="6">
    <location>
        <begin position="394"/>
        <end position="421"/>
    </location>
</feature>
<dbReference type="GO" id="GO:0005524">
    <property type="term" value="F:ATP binding"/>
    <property type="evidence" value="ECO:0007669"/>
    <property type="project" value="UniProtKB-KW"/>
</dbReference>
<dbReference type="InterPro" id="IPR050117">
    <property type="entry name" value="MAPK"/>
</dbReference>
<dbReference type="AlphaFoldDB" id="A0A9P0PBJ5"/>
<dbReference type="PROSITE" id="PS00108">
    <property type="entry name" value="PROTEIN_KINASE_ST"/>
    <property type="match status" value="1"/>
</dbReference>
<dbReference type="EMBL" id="CAKOFQ010006871">
    <property type="protein sequence ID" value="CAH1978412.1"/>
    <property type="molecule type" value="Genomic_DNA"/>
</dbReference>
<dbReference type="InterPro" id="IPR008271">
    <property type="entry name" value="Ser/Thr_kinase_AS"/>
</dbReference>
<evidence type="ECO:0000256" key="6">
    <source>
        <dbReference type="SAM" id="MobiDB-lite"/>
    </source>
</evidence>
<dbReference type="Gene3D" id="1.10.510.10">
    <property type="entry name" value="Transferase(Phosphotransferase) domain 1"/>
    <property type="match status" value="1"/>
</dbReference>
<dbReference type="SMART" id="SM00220">
    <property type="entry name" value="S_TKc"/>
    <property type="match status" value="1"/>
</dbReference>
<dbReference type="PANTHER" id="PTHR24055">
    <property type="entry name" value="MITOGEN-ACTIVATED PROTEIN KINASE"/>
    <property type="match status" value="1"/>
</dbReference>
<evidence type="ECO:0000256" key="1">
    <source>
        <dbReference type="ARBA" id="ARBA00022527"/>
    </source>
</evidence>
<dbReference type="InterPro" id="IPR000719">
    <property type="entry name" value="Prot_kinase_dom"/>
</dbReference>
<dbReference type="OrthoDB" id="2158884at2759"/>
<protein>
    <recommendedName>
        <fullName evidence="7">Protein kinase domain-containing protein</fullName>
    </recommendedName>
</protein>
<comment type="caution">
    <text evidence="8">The sequence shown here is derived from an EMBL/GenBank/DDBJ whole genome shotgun (WGS) entry which is preliminary data.</text>
</comment>
<feature type="compositionally biased region" description="Low complexity" evidence="6">
    <location>
        <begin position="271"/>
        <end position="286"/>
    </location>
</feature>
<dbReference type="SUPFAM" id="SSF56112">
    <property type="entry name" value="Protein kinase-like (PK-like)"/>
    <property type="match status" value="1"/>
</dbReference>
<dbReference type="GO" id="GO:0004674">
    <property type="term" value="F:protein serine/threonine kinase activity"/>
    <property type="evidence" value="ECO:0007669"/>
    <property type="project" value="UniProtKB-KW"/>
</dbReference>
<dbReference type="Proteomes" id="UP001152888">
    <property type="component" value="Unassembled WGS sequence"/>
</dbReference>
<dbReference type="Pfam" id="PF00069">
    <property type="entry name" value="Pkinase"/>
    <property type="match status" value="1"/>
</dbReference>